<evidence type="ECO:0000313" key="5">
    <source>
        <dbReference type="Proteomes" id="UP000061665"/>
    </source>
</evidence>
<dbReference type="Pfam" id="PF14870">
    <property type="entry name" value="PSII_BNR"/>
    <property type="match status" value="2"/>
</dbReference>
<dbReference type="InterPro" id="IPR035986">
    <property type="entry name" value="PKD_dom_sf"/>
</dbReference>
<dbReference type="PANTHER" id="PTHR47199:SF2">
    <property type="entry name" value="PHOTOSYSTEM II STABILITY_ASSEMBLY FACTOR HCF136, CHLOROPLASTIC"/>
    <property type="match status" value="1"/>
</dbReference>
<dbReference type="CDD" id="cd00146">
    <property type="entry name" value="PKD"/>
    <property type="match status" value="3"/>
</dbReference>
<dbReference type="InterPro" id="IPR028203">
    <property type="entry name" value="PSII_CF48-like_dom"/>
</dbReference>
<reference evidence="4 5" key="1">
    <citation type="submission" date="2015-11" db="EMBL/GenBank/DDBJ databases">
        <title>Expanding the genomic diversity of Burkholderia species for the development of highly accurate diagnostics.</title>
        <authorList>
            <person name="Sahl J."/>
            <person name="Keim P."/>
            <person name="Wagner D."/>
        </authorList>
    </citation>
    <scope>NUCLEOTIDE SEQUENCE [LARGE SCALE GENOMIC DNA]</scope>
    <source>
        <strain evidence="4 5">MSMB2058</strain>
    </source>
</reference>
<evidence type="ECO:0000313" key="4">
    <source>
        <dbReference type="EMBL" id="KVM28657.1"/>
    </source>
</evidence>
<dbReference type="Gene3D" id="2.130.10.10">
    <property type="entry name" value="YVTN repeat-like/Quinoprotein amine dehydrogenase"/>
    <property type="match status" value="2"/>
</dbReference>
<dbReference type="InterPro" id="IPR013783">
    <property type="entry name" value="Ig-like_fold"/>
</dbReference>
<organism evidence="4 5">
    <name type="scientific">Burkholderia ubonensis</name>
    <dbReference type="NCBI Taxonomy" id="101571"/>
    <lineage>
        <taxon>Bacteria</taxon>
        <taxon>Pseudomonadati</taxon>
        <taxon>Pseudomonadota</taxon>
        <taxon>Betaproteobacteria</taxon>
        <taxon>Burkholderiales</taxon>
        <taxon>Burkholderiaceae</taxon>
        <taxon>Burkholderia</taxon>
        <taxon>Burkholderia cepacia complex</taxon>
    </lineage>
</organism>
<dbReference type="InterPro" id="IPR000601">
    <property type="entry name" value="PKD_dom"/>
</dbReference>
<gene>
    <name evidence="4" type="ORF">WJ53_09410</name>
</gene>
<keyword evidence="2" id="KW-0604">Photosystem II</keyword>
<keyword evidence="1" id="KW-0602">Photosynthesis</keyword>
<sequence>MLLSNTAPAPGSALSFLAISTNDGGGPLTYTWNFGDGQTATGANAQHAYDATGHYVVSVTATNAAGLSATSTTTVTIVTAPVNPPDPPLLPAIVAPDEVRAQSAVLFSGDANPPSNGSVTSYTWDFGDGSSAATGQHVVHTYAAAGARTVTLTVTDSIGRTETATAGIDVLPPLPPHGVVIHGPLEVKVGDTADFTASFENPGGGAVAYAWDFGDGATSSDAAPSHTYAAPGQHTVRLTVTNPVSGSSGATMTLEVIERDEMIELPCAGDTAGTGWCIAPGLPIEPTALNTVSFGDARSGWIGSESGALVHSTDGGLTWAIQIASGNAIRSISSVDSNHVWALDSQRNVLSSSDGGATWQTFATGAVSTLVAVKFVDQHYGWAVGTAESIWATTDGGQSWVLQHSEMSDPALNGIDGMDSNNAVAVSDNGSILRTTDGGQSWHVVLAPNSTALKGVSFGGPLTGFAVGRGATRIYKTSDGGATWAASTSPTSEALLAVKFVTASIGWVVSESGQIFRTDDGGGSWSLQNLPSQALGLPALDAANATNAWLVTAGGAYFITGTGGIAQ</sequence>
<dbReference type="SUPFAM" id="SSF110296">
    <property type="entry name" value="Oligoxyloglucan reducing end-specific cellobiohydrolase"/>
    <property type="match status" value="1"/>
</dbReference>
<dbReference type="SUPFAM" id="SSF49299">
    <property type="entry name" value="PKD domain"/>
    <property type="match status" value="3"/>
</dbReference>
<dbReference type="PROSITE" id="PS50093">
    <property type="entry name" value="PKD"/>
    <property type="match status" value="3"/>
</dbReference>
<dbReference type="PANTHER" id="PTHR47199">
    <property type="entry name" value="PHOTOSYSTEM II STABILITY/ASSEMBLY FACTOR HCF136, CHLOROPLASTIC"/>
    <property type="match status" value="1"/>
</dbReference>
<evidence type="ECO:0000256" key="1">
    <source>
        <dbReference type="ARBA" id="ARBA00022531"/>
    </source>
</evidence>
<proteinExistence type="predicted"/>
<evidence type="ECO:0000256" key="2">
    <source>
        <dbReference type="ARBA" id="ARBA00023276"/>
    </source>
</evidence>
<dbReference type="SMART" id="SM00089">
    <property type="entry name" value="PKD"/>
    <property type="match status" value="3"/>
</dbReference>
<accession>A0AB73FYN4</accession>
<evidence type="ECO:0000259" key="3">
    <source>
        <dbReference type="PROSITE" id="PS50093"/>
    </source>
</evidence>
<dbReference type="EMBL" id="LOZE01000083">
    <property type="protein sequence ID" value="KVM28657.1"/>
    <property type="molecule type" value="Genomic_DNA"/>
</dbReference>
<feature type="domain" description="PKD" evidence="3">
    <location>
        <begin position="204"/>
        <end position="256"/>
    </location>
</feature>
<feature type="domain" description="PKD" evidence="3">
    <location>
        <begin position="1"/>
        <end position="77"/>
    </location>
</feature>
<comment type="caution">
    <text evidence="4">The sequence shown here is derived from an EMBL/GenBank/DDBJ whole genome shotgun (WGS) entry which is preliminary data.</text>
</comment>
<dbReference type="CDD" id="cd15482">
    <property type="entry name" value="Sialidase_non-viral"/>
    <property type="match status" value="1"/>
</dbReference>
<dbReference type="GO" id="GO:0015979">
    <property type="term" value="P:photosynthesis"/>
    <property type="evidence" value="ECO:0007669"/>
    <property type="project" value="UniProtKB-KW"/>
</dbReference>
<dbReference type="InterPro" id="IPR015943">
    <property type="entry name" value="WD40/YVTN_repeat-like_dom_sf"/>
</dbReference>
<dbReference type="Pfam" id="PF18911">
    <property type="entry name" value="PKD_4"/>
    <property type="match status" value="3"/>
</dbReference>
<dbReference type="AlphaFoldDB" id="A0AB73FYN4"/>
<dbReference type="InterPro" id="IPR022409">
    <property type="entry name" value="PKD/Chitinase_dom"/>
</dbReference>
<protein>
    <recommendedName>
        <fullName evidence="3">PKD domain-containing protein</fullName>
    </recommendedName>
</protein>
<feature type="domain" description="PKD" evidence="3">
    <location>
        <begin position="88"/>
        <end position="170"/>
    </location>
</feature>
<dbReference type="Gene3D" id="2.60.40.10">
    <property type="entry name" value="Immunoglobulins"/>
    <property type="match status" value="3"/>
</dbReference>
<name>A0AB73FYN4_9BURK</name>
<dbReference type="GO" id="GO:0009523">
    <property type="term" value="C:photosystem II"/>
    <property type="evidence" value="ECO:0007669"/>
    <property type="project" value="UniProtKB-KW"/>
</dbReference>
<dbReference type="Proteomes" id="UP000061665">
    <property type="component" value="Unassembled WGS sequence"/>
</dbReference>